<organism evidence="3 4">
    <name type="scientific">Heligmosomoides polygyrus</name>
    <name type="common">Parasitic roundworm</name>
    <dbReference type="NCBI Taxonomy" id="6339"/>
    <lineage>
        <taxon>Eukaryota</taxon>
        <taxon>Metazoa</taxon>
        <taxon>Ecdysozoa</taxon>
        <taxon>Nematoda</taxon>
        <taxon>Chromadorea</taxon>
        <taxon>Rhabditida</taxon>
        <taxon>Rhabditina</taxon>
        <taxon>Rhabditomorpha</taxon>
        <taxon>Strongyloidea</taxon>
        <taxon>Heligmosomidae</taxon>
        <taxon>Heligmosomoides</taxon>
    </lineage>
</organism>
<accession>A0A3P8DQ67</accession>
<reference evidence="4" key="2">
    <citation type="submission" date="2019-09" db="UniProtKB">
        <authorList>
            <consortium name="WormBaseParasite"/>
        </authorList>
    </citation>
    <scope>IDENTIFICATION</scope>
</reference>
<proteinExistence type="predicted"/>
<evidence type="ECO:0000313" key="4">
    <source>
        <dbReference type="WBParaSite" id="HPBE_0002301201-mRNA-1"/>
    </source>
</evidence>
<reference evidence="2 3" key="1">
    <citation type="submission" date="2018-11" db="EMBL/GenBank/DDBJ databases">
        <authorList>
            <consortium name="Pathogen Informatics"/>
        </authorList>
    </citation>
    <scope>NUCLEOTIDE SEQUENCE [LARGE SCALE GENOMIC DNA]</scope>
</reference>
<name>A0A183GK00_HELPZ</name>
<evidence type="ECO:0000256" key="1">
    <source>
        <dbReference type="SAM" id="MobiDB-lite"/>
    </source>
</evidence>
<dbReference type="WBParaSite" id="HPBE_0002301201-mRNA-1">
    <property type="protein sequence ID" value="HPBE_0002301201-mRNA-1"/>
    <property type="gene ID" value="HPBE_0002301201"/>
</dbReference>
<gene>
    <name evidence="2" type="ORF">HPBE_LOCUS23011</name>
</gene>
<dbReference type="Proteomes" id="UP000050761">
    <property type="component" value="Unassembled WGS sequence"/>
</dbReference>
<dbReference type="AlphaFoldDB" id="A0A183GK00"/>
<feature type="region of interest" description="Disordered" evidence="1">
    <location>
        <begin position="34"/>
        <end position="100"/>
    </location>
</feature>
<feature type="compositionally biased region" description="Basic and acidic residues" evidence="1">
    <location>
        <begin position="90"/>
        <end position="100"/>
    </location>
</feature>
<protein>
    <submittedName>
        <fullName evidence="4">DUF1534 domain-containing protein</fullName>
    </submittedName>
</protein>
<feature type="compositionally biased region" description="Basic and acidic residues" evidence="1">
    <location>
        <begin position="39"/>
        <end position="55"/>
    </location>
</feature>
<evidence type="ECO:0000313" key="3">
    <source>
        <dbReference type="Proteomes" id="UP000050761"/>
    </source>
</evidence>
<sequence>MRSPTCSRRSLDDNGEPVRLLAGDCAMRLRSQCGSARRNKNDDQLEKQLEPRDGTSPRPHAHKAIALTEADNVHPTWNHAVDGSVSRSALPRDSERSSVP</sequence>
<dbReference type="EMBL" id="UZAH01034586">
    <property type="protein sequence ID" value="VDP36018.1"/>
    <property type="molecule type" value="Genomic_DNA"/>
</dbReference>
<accession>A0A183GK00</accession>
<evidence type="ECO:0000313" key="2">
    <source>
        <dbReference type="EMBL" id="VDP36018.1"/>
    </source>
</evidence>
<keyword evidence="3" id="KW-1185">Reference proteome</keyword>